<gene>
    <name evidence="2" type="ORF">OSB04_014669</name>
</gene>
<name>A0AA38WHY8_9ASTR</name>
<dbReference type="AlphaFoldDB" id="A0AA38WHY8"/>
<accession>A0AA38WHY8</accession>
<dbReference type="InterPro" id="IPR054722">
    <property type="entry name" value="PolX-like_BBD"/>
</dbReference>
<proteinExistence type="predicted"/>
<comment type="caution">
    <text evidence="2">The sequence shown here is derived from an EMBL/GenBank/DDBJ whole genome shotgun (WGS) entry which is preliminary data.</text>
</comment>
<keyword evidence="3" id="KW-1185">Reference proteome</keyword>
<evidence type="ECO:0000259" key="1">
    <source>
        <dbReference type="Pfam" id="PF22936"/>
    </source>
</evidence>
<dbReference type="Proteomes" id="UP001172457">
    <property type="component" value="Chromosome 4"/>
</dbReference>
<organism evidence="2 3">
    <name type="scientific">Centaurea solstitialis</name>
    <name type="common">yellow star-thistle</name>
    <dbReference type="NCBI Taxonomy" id="347529"/>
    <lineage>
        <taxon>Eukaryota</taxon>
        <taxon>Viridiplantae</taxon>
        <taxon>Streptophyta</taxon>
        <taxon>Embryophyta</taxon>
        <taxon>Tracheophyta</taxon>
        <taxon>Spermatophyta</taxon>
        <taxon>Magnoliopsida</taxon>
        <taxon>eudicotyledons</taxon>
        <taxon>Gunneridae</taxon>
        <taxon>Pentapetalae</taxon>
        <taxon>asterids</taxon>
        <taxon>campanulids</taxon>
        <taxon>Asterales</taxon>
        <taxon>Asteraceae</taxon>
        <taxon>Carduoideae</taxon>
        <taxon>Cardueae</taxon>
        <taxon>Centaureinae</taxon>
        <taxon>Centaurea</taxon>
    </lineage>
</organism>
<dbReference type="Pfam" id="PF22936">
    <property type="entry name" value="Pol_BBD"/>
    <property type="match status" value="1"/>
</dbReference>
<feature type="domain" description="Retrovirus-related Pol polyprotein from transposon TNT 1-94-like beta-barrel" evidence="1">
    <location>
        <begin position="82"/>
        <end position="122"/>
    </location>
</feature>
<reference evidence="2" key="1">
    <citation type="submission" date="2023-03" db="EMBL/GenBank/DDBJ databases">
        <title>Chromosome-scale reference genome and RAD-based genetic map of yellow starthistle (Centaurea solstitialis) reveal putative structural variation and QTLs associated with invader traits.</title>
        <authorList>
            <person name="Reatini B."/>
            <person name="Cang F.A."/>
            <person name="Jiang Q."/>
            <person name="Mckibben M.T.W."/>
            <person name="Barker M.S."/>
            <person name="Rieseberg L.H."/>
            <person name="Dlugosch K.M."/>
        </authorList>
    </citation>
    <scope>NUCLEOTIDE SEQUENCE</scope>
    <source>
        <strain evidence="2">CAN-66</strain>
        <tissue evidence="2">Leaf</tissue>
    </source>
</reference>
<dbReference type="EMBL" id="JARYMX010000004">
    <property type="protein sequence ID" value="KAJ9550624.1"/>
    <property type="molecule type" value="Genomic_DNA"/>
</dbReference>
<evidence type="ECO:0000313" key="2">
    <source>
        <dbReference type="EMBL" id="KAJ9550624.1"/>
    </source>
</evidence>
<sequence length="123" mass="13460">MHAGGKGKGKFKFGGPLKKCNLGPQRKALKKKVNHPVKRMSRGMGSVMFAKRLRPPTTANAVAEIGELVANLTMDEIDMEGWYIDTSATVHVCDGRSKFVVYKEMHGKQVSIANGCREKIAGE</sequence>
<protein>
    <recommendedName>
        <fullName evidence="1">Retrovirus-related Pol polyprotein from transposon TNT 1-94-like beta-barrel domain-containing protein</fullName>
    </recommendedName>
</protein>
<evidence type="ECO:0000313" key="3">
    <source>
        <dbReference type="Proteomes" id="UP001172457"/>
    </source>
</evidence>